<protein>
    <submittedName>
        <fullName evidence="1">Uncharacterized protein</fullName>
    </submittedName>
</protein>
<gene>
    <name evidence="1" type="ORF">LCGC14_0878910</name>
</gene>
<organism evidence="1">
    <name type="scientific">marine sediment metagenome</name>
    <dbReference type="NCBI Taxonomy" id="412755"/>
    <lineage>
        <taxon>unclassified sequences</taxon>
        <taxon>metagenomes</taxon>
        <taxon>ecological metagenomes</taxon>
    </lineage>
</organism>
<accession>A0A0F9P7D4</accession>
<sequence length="141" mass="16455">MFRADLFITIRVADFNLIISSEKLFSILSKLSILQNVQMTIVRQNKEVHGRMVIKEWYEITGSLNIPERGNSFWVLSKVISQEEPYNFFMRIDRNIIAENYDEAQSNASDWVKDTLIEPLKIGFSMEEIEINSPGKLRKSH</sequence>
<dbReference type="AlphaFoldDB" id="A0A0F9P7D4"/>
<dbReference type="EMBL" id="LAZR01002752">
    <property type="protein sequence ID" value="KKN26019.1"/>
    <property type="molecule type" value="Genomic_DNA"/>
</dbReference>
<comment type="caution">
    <text evidence="1">The sequence shown here is derived from an EMBL/GenBank/DDBJ whole genome shotgun (WGS) entry which is preliminary data.</text>
</comment>
<reference evidence="1" key="1">
    <citation type="journal article" date="2015" name="Nature">
        <title>Complex archaea that bridge the gap between prokaryotes and eukaryotes.</title>
        <authorList>
            <person name="Spang A."/>
            <person name="Saw J.H."/>
            <person name="Jorgensen S.L."/>
            <person name="Zaremba-Niedzwiedzka K."/>
            <person name="Martijn J."/>
            <person name="Lind A.E."/>
            <person name="van Eijk R."/>
            <person name="Schleper C."/>
            <person name="Guy L."/>
            <person name="Ettema T.J."/>
        </authorList>
    </citation>
    <scope>NUCLEOTIDE SEQUENCE</scope>
</reference>
<evidence type="ECO:0000313" key="1">
    <source>
        <dbReference type="EMBL" id="KKN26019.1"/>
    </source>
</evidence>
<proteinExistence type="predicted"/>
<name>A0A0F9P7D4_9ZZZZ</name>